<dbReference type="PIRSF" id="PIRSF000370">
    <property type="entry name" value="QueE"/>
    <property type="match status" value="1"/>
</dbReference>
<dbReference type="AlphaFoldDB" id="H1D0W5"/>
<dbReference type="eggNOG" id="COG0602">
    <property type="taxonomic scope" value="Bacteria"/>
</dbReference>
<name>H1D0W5_9FIRM</name>
<dbReference type="RefSeq" id="WP_008859747.1">
    <property type="nucleotide sequence ID" value="NZ_JH591188.1"/>
</dbReference>
<dbReference type="OrthoDB" id="9792276at2"/>
<dbReference type="EMBL" id="ADLT01000043">
    <property type="protein sequence ID" value="EHO62844.1"/>
    <property type="molecule type" value="Genomic_DNA"/>
</dbReference>
<evidence type="ECO:0000256" key="4">
    <source>
        <dbReference type="ARBA" id="ARBA00022842"/>
    </source>
</evidence>
<evidence type="ECO:0000313" key="11">
    <source>
        <dbReference type="Proteomes" id="UP000003277"/>
    </source>
</evidence>
<feature type="binding site" evidence="8">
    <location>
        <position position="49"/>
    </location>
    <ligand>
        <name>Mg(2+)</name>
        <dbReference type="ChEBI" id="CHEBI:18420"/>
    </ligand>
</feature>
<dbReference type="InterPro" id="IPR013785">
    <property type="entry name" value="Aldolase_TIM"/>
</dbReference>
<dbReference type="GO" id="GO:0008616">
    <property type="term" value="P:tRNA queuosine(34) biosynthetic process"/>
    <property type="evidence" value="ECO:0007669"/>
    <property type="project" value="UniProtKB-UniRule"/>
</dbReference>
<dbReference type="PATRIC" id="fig|742743.3.peg.1273"/>
<comment type="cofactor">
    <cofactor evidence="8">
        <name>[4Fe-4S] cluster</name>
        <dbReference type="ChEBI" id="CHEBI:49883"/>
    </cofactor>
    <text evidence="8">Binds 1 [4Fe-4S] cluster. The cluster is coordinated with 3 cysteines and an exchangeable S-adenosyl-L-methionine.</text>
</comment>
<dbReference type="SFLD" id="SFLDS00029">
    <property type="entry name" value="Radical_SAM"/>
    <property type="match status" value="1"/>
</dbReference>
<feature type="binding site" evidence="8">
    <location>
        <position position="40"/>
    </location>
    <ligand>
        <name>[4Fe-4S] cluster</name>
        <dbReference type="ChEBI" id="CHEBI:49883"/>
        <note>4Fe-4S-S-AdoMet</note>
    </ligand>
</feature>
<dbReference type="SUPFAM" id="SSF102114">
    <property type="entry name" value="Radical SAM enzymes"/>
    <property type="match status" value="1"/>
</dbReference>
<keyword evidence="2 8" id="KW-0949">S-adenosyl-L-methionine</keyword>
<dbReference type="GO" id="GO:0051539">
    <property type="term" value="F:4 iron, 4 sulfur cluster binding"/>
    <property type="evidence" value="ECO:0007669"/>
    <property type="project" value="UniProtKB-UniRule"/>
</dbReference>
<comment type="cofactor">
    <cofactor evidence="8">
        <name>S-adenosyl-L-methionine</name>
        <dbReference type="ChEBI" id="CHEBI:59789"/>
    </cofactor>
    <text evidence="8">Binds 1 S-adenosyl-L-methionine per subunit.</text>
</comment>
<dbReference type="PANTHER" id="PTHR42836">
    <property type="entry name" value="7-CARBOXY-7-DEAZAGUANINE SYNTHASE"/>
    <property type="match status" value="1"/>
</dbReference>
<keyword evidence="11" id="KW-1185">Reference proteome</keyword>
<feature type="binding site" evidence="8">
    <location>
        <position position="84"/>
    </location>
    <ligand>
        <name>S-adenosyl-L-methionine</name>
        <dbReference type="ChEBI" id="CHEBI:59789"/>
    </ligand>
</feature>
<evidence type="ECO:0000259" key="9">
    <source>
        <dbReference type="PROSITE" id="PS51918"/>
    </source>
</evidence>
<comment type="pathway">
    <text evidence="8">Purine metabolism; 7-cyano-7-deazaguanine biosynthesis.</text>
</comment>
<dbReference type="Pfam" id="PF04055">
    <property type="entry name" value="Radical_SAM"/>
    <property type="match status" value="1"/>
</dbReference>
<sequence length="227" mass="26159">MKSNYAYDDGLFHITEIFDSIDGEGKRTGFMAVFLRLAGCNLRCNYCDTAYSLTLEDTAEALTEEEVIRRIHGYPWKRLTITGGEPMLHPLHHLCRTLGQEGYDINIETNGAVPLWRERPEGVFYTMDFKCSGSGMKSHMNLDNFKLLNGGDVLKFVVSSKEDLDEMKDVVEHHFTAARHPQFFVSPVWGRIQPDKLVDYVRNHQLQDVRVQVQLHKIIWDPDRRGV</sequence>
<feature type="binding site" evidence="8">
    <location>
        <position position="36"/>
    </location>
    <ligand>
        <name>substrate</name>
    </ligand>
</feature>
<feature type="binding site" evidence="8">
    <location>
        <position position="44"/>
    </location>
    <ligand>
        <name>[4Fe-4S] cluster</name>
        <dbReference type="ChEBI" id="CHEBI:49883"/>
        <note>4Fe-4S-S-AdoMet</note>
    </ligand>
</feature>
<dbReference type="UniPathway" id="UPA00391"/>
<dbReference type="InterPro" id="IPR007197">
    <property type="entry name" value="rSAM"/>
</dbReference>
<dbReference type="InterPro" id="IPR024924">
    <property type="entry name" value="7-CO-7-deazaguanine_synth-like"/>
</dbReference>
<evidence type="ECO:0000313" key="10">
    <source>
        <dbReference type="EMBL" id="EHO62844.1"/>
    </source>
</evidence>
<comment type="subunit">
    <text evidence="8">Homodimer.</text>
</comment>
<evidence type="ECO:0000256" key="3">
    <source>
        <dbReference type="ARBA" id="ARBA00022723"/>
    </source>
</evidence>
<dbReference type="PANTHER" id="PTHR42836:SF1">
    <property type="entry name" value="7-CARBOXY-7-DEAZAGUANINE SYNTHASE"/>
    <property type="match status" value="1"/>
</dbReference>
<keyword evidence="5 8" id="KW-0408">Iron</keyword>
<feature type="domain" description="Radical SAM core" evidence="9">
    <location>
        <begin position="27"/>
        <end position="222"/>
    </location>
</feature>
<keyword evidence="7 8" id="KW-0456">Lyase</keyword>
<evidence type="ECO:0000256" key="6">
    <source>
        <dbReference type="ARBA" id="ARBA00023014"/>
    </source>
</evidence>
<dbReference type="InterPro" id="IPR023868">
    <property type="entry name" value="7-CO-7-deazaGua_synth_put_Clo"/>
</dbReference>
<dbReference type="NCBIfam" id="TIGR03963">
    <property type="entry name" value="rSAM_QueE_Clost"/>
    <property type="match status" value="1"/>
</dbReference>
<organism evidence="10 11">
    <name type="scientific">Dialister succinatiphilus YIT 11850</name>
    <dbReference type="NCBI Taxonomy" id="742743"/>
    <lineage>
        <taxon>Bacteria</taxon>
        <taxon>Bacillati</taxon>
        <taxon>Bacillota</taxon>
        <taxon>Negativicutes</taxon>
        <taxon>Veillonellales</taxon>
        <taxon>Veillonellaceae</taxon>
        <taxon>Dialister</taxon>
    </lineage>
</organism>
<accession>H1D0W5</accession>
<reference evidence="10 11" key="1">
    <citation type="submission" date="2011-11" db="EMBL/GenBank/DDBJ databases">
        <title>The Genome Sequence of Dialister succinatiphilus YIT 11850.</title>
        <authorList>
            <consortium name="The Broad Institute Genome Sequencing Platform"/>
            <person name="Earl A."/>
            <person name="Ward D."/>
            <person name="Feldgarden M."/>
            <person name="Gevers D."/>
            <person name="Morotomi M."/>
            <person name="Young S.K."/>
            <person name="Zeng Q."/>
            <person name="Gargeya S."/>
            <person name="Fitzgerald M."/>
            <person name="Haas B."/>
            <person name="Abouelleil A."/>
            <person name="Alvarado L."/>
            <person name="Arachchi H.M."/>
            <person name="Berlin A."/>
            <person name="Brown A."/>
            <person name="Chapman S.B."/>
            <person name="Dunbar C."/>
            <person name="Gearin G."/>
            <person name="Goldberg J."/>
            <person name="Griggs A."/>
            <person name="Gujja S."/>
            <person name="Heiman D."/>
            <person name="Howarth C."/>
            <person name="Lui A."/>
            <person name="MacDonald P.J.P."/>
            <person name="Montmayeur A."/>
            <person name="Murphy C."/>
            <person name="Neiman D."/>
            <person name="Pearson M."/>
            <person name="Priest M."/>
            <person name="Roberts A."/>
            <person name="Saif S."/>
            <person name="Shea T."/>
            <person name="Sisk P."/>
            <person name="Stolte C."/>
            <person name="Sykes S."/>
            <person name="Wortman J."/>
            <person name="Nusbaum C."/>
            <person name="Birren B."/>
        </authorList>
    </citation>
    <scope>NUCLEOTIDE SEQUENCE [LARGE SCALE GENOMIC DNA]</scope>
    <source>
        <strain evidence="10 11">YIT 11850</strain>
    </source>
</reference>
<protein>
    <recommendedName>
        <fullName evidence="8">7-carboxy-7-deazaguanine synthase</fullName>
        <shortName evidence="8">CDG synthase</shortName>
        <ecNumber evidence="8">4.3.99.3</ecNumber>
    </recommendedName>
    <alternativeName>
        <fullName evidence="8">Queuosine biosynthesis protein QueE</fullName>
    </alternativeName>
</protein>
<evidence type="ECO:0000256" key="5">
    <source>
        <dbReference type="ARBA" id="ARBA00023004"/>
    </source>
</evidence>
<comment type="similarity">
    <text evidence="8">Belongs to the radical SAM superfamily. 7-carboxy-7-deazaguanine synthase family.</text>
</comment>
<comment type="caution">
    <text evidence="8">Lacks conserved residue(s) required for the propagation of feature annotation.</text>
</comment>
<evidence type="ECO:0000256" key="7">
    <source>
        <dbReference type="ARBA" id="ARBA00023239"/>
    </source>
</evidence>
<keyword evidence="8" id="KW-0671">Queuosine biosynthesis</keyword>
<dbReference type="GO" id="GO:0016840">
    <property type="term" value="F:carbon-nitrogen lyase activity"/>
    <property type="evidence" value="ECO:0007669"/>
    <property type="project" value="UniProtKB-UniRule"/>
</dbReference>
<proteinExistence type="inferred from homology"/>
<keyword evidence="1 8" id="KW-0004">4Fe-4S</keyword>
<comment type="function">
    <text evidence="8">Catalyzes the complex heterocyclic radical-mediated conversion of 6-carboxy-5,6,7,8-tetrahydropterin (CPH4) to 7-carboxy-7-deazaguanine (CDG), a step common to the biosynthetic pathways of all 7-deazapurine-containing compounds.</text>
</comment>
<keyword evidence="6 8" id="KW-0411">Iron-sulfur</keyword>
<dbReference type="HOGENOM" id="CLU_066739_2_0_9"/>
<dbReference type="InterPro" id="IPR058240">
    <property type="entry name" value="rSAM_sf"/>
</dbReference>
<comment type="cofactor">
    <cofactor evidence="8">
        <name>Mg(2+)</name>
        <dbReference type="ChEBI" id="CHEBI:18420"/>
    </cofactor>
</comment>
<gene>
    <name evidence="8" type="primary">queE</name>
    <name evidence="10" type="ORF">HMPREF9453_01253</name>
</gene>
<dbReference type="EC" id="4.3.99.3" evidence="8"/>
<dbReference type="STRING" id="742743.HMPREF9453_01253"/>
<keyword evidence="3 8" id="KW-0479">Metal-binding</keyword>
<comment type="catalytic activity">
    <reaction evidence="8">
        <text>6-carboxy-5,6,7,8-tetrahydropterin + H(+) = 7-carboxy-7-carbaguanine + NH4(+)</text>
        <dbReference type="Rhea" id="RHEA:27974"/>
        <dbReference type="ChEBI" id="CHEBI:15378"/>
        <dbReference type="ChEBI" id="CHEBI:28938"/>
        <dbReference type="ChEBI" id="CHEBI:61032"/>
        <dbReference type="ChEBI" id="CHEBI:61036"/>
        <dbReference type="EC" id="4.3.99.3"/>
    </reaction>
</comment>
<dbReference type="CDD" id="cd01335">
    <property type="entry name" value="Radical_SAM"/>
    <property type="match status" value="1"/>
</dbReference>
<evidence type="ECO:0000256" key="8">
    <source>
        <dbReference type="HAMAP-Rule" id="MF_00917"/>
    </source>
</evidence>
<feature type="binding site" evidence="8">
    <location>
        <begin position="46"/>
        <end position="48"/>
    </location>
    <ligand>
        <name>S-adenosyl-L-methionine</name>
        <dbReference type="ChEBI" id="CHEBI:59789"/>
    </ligand>
</feature>
<feature type="binding site" evidence="8">
    <location>
        <begin position="21"/>
        <end position="23"/>
    </location>
    <ligand>
        <name>substrate</name>
    </ligand>
</feature>
<evidence type="ECO:0000256" key="1">
    <source>
        <dbReference type="ARBA" id="ARBA00022485"/>
    </source>
</evidence>
<dbReference type="HAMAP" id="MF_00917">
    <property type="entry name" value="QueE"/>
    <property type="match status" value="1"/>
</dbReference>
<dbReference type="PROSITE" id="PS51918">
    <property type="entry name" value="RADICAL_SAM"/>
    <property type="match status" value="1"/>
</dbReference>
<dbReference type="GO" id="GO:1904047">
    <property type="term" value="F:S-adenosyl-L-methionine binding"/>
    <property type="evidence" value="ECO:0007669"/>
    <property type="project" value="UniProtKB-UniRule"/>
</dbReference>
<dbReference type="Proteomes" id="UP000003277">
    <property type="component" value="Unassembled WGS sequence"/>
</dbReference>
<evidence type="ECO:0000256" key="2">
    <source>
        <dbReference type="ARBA" id="ARBA00022691"/>
    </source>
</evidence>
<dbReference type="GO" id="GO:0000287">
    <property type="term" value="F:magnesium ion binding"/>
    <property type="evidence" value="ECO:0007669"/>
    <property type="project" value="UniProtKB-UniRule"/>
</dbReference>
<feature type="binding site" evidence="8">
    <location>
        <position position="82"/>
    </location>
    <ligand>
        <name>substrate</name>
    </ligand>
</feature>
<feature type="binding site" evidence="8">
    <location>
        <position position="47"/>
    </location>
    <ligand>
        <name>[4Fe-4S] cluster</name>
        <dbReference type="ChEBI" id="CHEBI:49883"/>
        <note>4Fe-4S-S-AdoMet</note>
    </ligand>
</feature>
<dbReference type="Gene3D" id="3.20.20.70">
    <property type="entry name" value="Aldolase class I"/>
    <property type="match status" value="1"/>
</dbReference>
<keyword evidence="4 8" id="KW-0460">Magnesium</keyword>
<comment type="caution">
    <text evidence="10">The sequence shown here is derived from an EMBL/GenBank/DDBJ whole genome shotgun (WGS) entry which is preliminary data.</text>
</comment>